<dbReference type="InterPro" id="IPR019885">
    <property type="entry name" value="Tscrpt_reg_HTH_AsnC-type_CS"/>
</dbReference>
<dbReference type="InterPro" id="IPR011991">
    <property type="entry name" value="ArsR-like_HTH"/>
</dbReference>
<proteinExistence type="predicted"/>
<dbReference type="InterPro" id="IPR011008">
    <property type="entry name" value="Dimeric_a/b-barrel"/>
</dbReference>
<gene>
    <name evidence="5" type="ORF">brsh051_00450</name>
</gene>
<dbReference type="AlphaFoldDB" id="A0AAN0MEG3"/>
<dbReference type="PANTHER" id="PTHR30154">
    <property type="entry name" value="LEUCINE-RESPONSIVE REGULATORY PROTEIN"/>
    <property type="match status" value="1"/>
</dbReference>
<dbReference type="Pfam" id="PF01037">
    <property type="entry name" value="AsnC_trans_reg"/>
    <property type="match status" value="1"/>
</dbReference>
<dbReference type="PROSITE" id="PS50956">
    <property type="entry name" value="HTH_ASNC_2"/>
    <property type="match status" value="1"/>
</dbReference>
<dbReference type="PRINTS" id="PR00033">
    <property type="entry name" value="HTHASNC"/>
</dbReference>
<organism evidence="5 6">
    <name type="scientific">Brooklawnia propionicigenes</name>
    <dbReference type="NCBI Taxonomy" id="3041175"/>
    <lineage>
        <taxon>Bacteria</taxon>
        <taxon>Bacillati</taxon>
        <taxon>Actinomycetota</taxon>
        <taxon>Actinomycetes</taxon>
        <taxon>Propionibacteriales</taxon>
        <taxon>Propionibacteriaceae</taxon>
        <taxon>Brooklawnia</taxon>
    </lineage>
</organism>
<evidence type="ECO:0000256" key="1">
    <source>
        <dbReference type="ARBA" id="ARBA00023015"/>
    </source>
</evidence>
<reference evidence="5" key="1">
    <citation type="journal article" date="2024" name="Int. J. Syst. Evol. Microbiol.">
        <title>Brooklawnia propionicigenes sp. nov., a facultatively anaerobic, propionate-producing bacterium isolated from a methanogenic reactor treating waste from cattle farms.</title>
        <authorList>
            <person name="Akita Y."/>
            <person name="Ueki A."/>
            <person name="Tonouchi A."/>
            <person name="Sugawara Y."/>
            <person name="Honma S."/>
            <person name="Kaku N."/>
            <person name="Ueki K."/>
        </authorList>
    </citation>
    <scope>NUCLEOTIDE SEQUENCE</scope>
    <source>
        <strain evidence="5">SH051</strain>
    </source>
</reference>
<keyword evidence="2" id="KW-0238">DNA-binding</keyword>
<evidence type="ECO:0000313" key="6">
    <source>
        <dbReference type="Proteomes" id="UP001431656"/>
    </source>
</evidence>
<dbReference type="CDD" id="cd00090">
    <property type="entry name" value="HTH_ARSR"/>
    <property type="match status" value="1"/>
</dbReference>
<dbReference type="GO" id="GO:0005829">
    <property type="term" value="C:cytosol"/>
    <property type="evidence" value="ECO:0007669"/>
    <property type="project" value="TreeGrafter"/>
</dbReference>
<dbReference type="GO" id="GO:0043565">
    <property type="term" value="F:sequence-specific DNA binding"/>
    <property type="evidence" value="ECO:0007669"/>
    <property type="project" value="InterPro"/>
</dbReference>
<dbReference type="InterPro" id="IPR036388">
    <property type="entry name" value="WH-like_DNA-bd_sf"/>
</dbReference>
<sequence length="149" mass="16050">MLSRDGRMSFTELGRKVGLSTSATQQRVRRLEQRGIITGYRADVDAAKVGRPLTAFIEIQPLSAAVADSAPGYLASLPQITSCYSVAGNASYLCLAQVGSAEELDGLLNLIRRELSVRTVTTIVLRTAFRHRPLVEETPHGQQPPGADG</sequence>
<keyword evidence="1" id="KW-0805">Transcription regulation</keyword>
<keyword evidence="3" id="KW-0804">Transcription</keyword>
<dbReference type="SMART" id="SM00344">
    <property type="entry name" value="HTH_ASNC"/>
    <property type="match status" value="1"/>
</dbReference>
<dbReference type="EMBL" id="AP028056">
    <property type="protein sequence ID" value="BEH00764.1"/>
    <property type="molecule type" value="Genomic_DNA"/>
</dbReference>
<evidence type="ECO:0000313" key="5">
    <source>
        <dbReference type="EMBL" id="BEH00764.1"/>
    </source>
</evidence>
<dbReference type="InterPro" id="IPR036390">
    <property type="entry name" value="WH_DNA-bd_sf"/>
</dbReference>
<dbReference type="Gene3D" id="1.10.10.10">
    <property type="entry name" value="Winged helix-like DNA-binding domain superfamily/Winged helix DNA-binding domain"/>
    <property type="match status" value="1"/>
</dbReference>
<evidence type="ECO:0000256" key="3">
    <source>
        <dbReference type="ARBA" id="ARBA00023163"/>
    </source>
</evidence>
<dbReference type="InterPro" id="IPR019888">
    <property type="entry name" value="Tscrpt_reg_AsnC-like"/>
</dbReference>
<evidence type="ECO:0000256" key="2">
    <source>
        <dbReference type="ARBA" id="ARBA00023125"/>
    </source>
</evidence>
<dbReference type="SUPFAM" id="SSF54909">
    <property type="entry name" value="Dimeric alpha+beta barrel"/>
    <property type="match status" value="1"/>
</dbReference>
<dbReference type="SUPFAM" id="SSF46785">
    <property type="entry name" value="Winged helix' DNA-binding domain"/>
    <property type="match status" value="1"/>
</dbReference>
<dbReference type="Gene3D" id="3.30.70.920">
    <property type="match status" value="1"/>
</dbReference>
<protein>
    <submittedName>
        <fullName evidence="5">Lrp/AsnC family transcriptional regulator</fullName>
    </submittedName>
</protein>
<keyword evidence="6" id="KW-1185">Reference proteome</keyword>
<dbReference type="KEGG" id="broo:brsh051_00450"/>
<dbReference type="InterPro" id="IPR019887">
    <property type="entry name" value="Tscrpt_reg_AsnC/Lrp_C"/>
</dbReference>
<dbReference type="PROSITE" id="PS00519">
    <property type="entry name" value="HTH_ASNC_1"/>
    <property type="match status" value="1"/>
</dbReference>
<dbReference type="GO" id="GO:0043200">
    <property type="term" value="P:response to amino acid"/>
    <property type="evidence" value="ECO:0007669"/>
    <property type="project" value="TreeGrafter"/>
</dbReference>
<accession>A0AAN0MEG3</accession>
<name>A0AAN0MEG3_9ACTN</name>
<dbReference type="Pfam" id="PF13404">
    <property type="entry name" value="HTH_AsnC-type"/>
    <property type="match status" value="1"/>
</dbReference>
<dbReference type="PANTHER" id="PTHR30154:SF53">
    <property type="entry name" value="HTH-TYPE TRANSCRIPTIONAL REGULATOR LRPC"/>
    <property type="match status" value="1"/>
</dbReference>
<dbReference type="InterPro" id="IPR000485">
    <property type="entry name" value="AsnC-type_HTH_dom"/>
</dbReference>
<feature type="domain" description="HTH asnC-type" evidence="4">
    <location>
        <begin position="1"/>
        <end position="52"/>
    </location>
</feature>
<evidence type="ECO:0000259" key="4">
    <source>
        <dbReference type="PROSITE" id="PS50956"/>
    </source>
</evidence>
<dbReference type="Proteomes" id="UP001431656">
    <property type="component" value="Chromosome"/>
</dbReference>